<feature type="region of interest" description="Disordered" evidence="7">
    <location>
        <begin position="1"/>
        <end position="100"/>
    </location>
</feature>
<comment type="similarity">
    <text evidence="1 3 5">Belongs to the GrpE family.</text>
</comment>
<dbReference type="InterPro" id="IPR013805">
    <property type="entry name" value="GrpE_CC"/>
</dbReference>
<evidence type="ECO:0000256" key="2">
    <source>
        <dbReference type="ARBA" id="ARBA00023186"/>
    </source>
</evidence>
<organism evidence="8 9">
    <name type="scientific">Halapricum desulfuricans</name>
    <dbReference type="NCBI Taxonomy" id="2841257"/>
    <lineage>
        <taxon>Archaea</taxon>
        <taxon>Methanobacteriati</taxon>
        <taxon>Methanobacteriota</taxon>
        <taxon>Stenosarchaea group</taxon>
        <taxon>Halobacteria</taxon>
        <taxon>Halobacteriales</taxon>
        <taxon>Haloarculaceae</taxon>
        <taxon>Halapricum</taxon>
    </lineage>
</organism>
<keyword evidence="2 3" id="KW-0143">Chaperone</keyword>
<accession>A0A897NFF3</accession>
<dbReference type="PROSITE" id="PS01071">
    <property type="entry name" value="GRPE"/>
    <property type="match status" value="1"/>
</dbReference>
<dbReference type="HAMAP" id="MF_01151">
    <property type="entry name" value="GrpE"/>
    <property type="match status" value="1"/>
</dbReference>
<proteinExistence type="inferred from homology"/>
<gene>
    <name evidence="3 8" type="primary">grpE</name>
    <name evidence="8" type="ORF">HSR122_2270</name>
</gene>
<dbReference type="PANTHER" id="PTHR21237">
    <property type="entry name" value="GRPE PROTEIN"/>
    <property type="match status" value="1"/>
</dbReference>
<dbReference type="PANTHER" id="PTHR21237:SF23">
    <property type="entry name" value="GRPE PROTEIN HOMOLOG, MITOCHONDRIAL"/>
    <property type="match status" value="1"/>
</dbReference>
<evidence type="ECO:0000313" key="8">
    <source>
        <dbReference type="EMBL" id="QSG09649.1"/>
    </source>
</evidence>
<keyword evidence="3 4" id="KW-0346">Stress response</keyword>
<evidence type="ECO:0000256" key="5">
    <source>
        <dbReference type="RuleBase" id="RU004478"/>
    </source>
</evidence>
<dbReference type="SUPFAM" id="SSF51064">
    <property type="entry name" value="Head domain of nucleotide exchange factor GrpE"/>
    <property type="match status" value="1"/>
</dbReference>
<dbReference type="CDD" id="cd00446">
    <property type="entry name" value="GrpE"/>
    <property type="match status" value="1"/>
</dbReference>
<keyword evidence="9" id="KW-1185">Reference proteome</keyword>
<evidence type="ECO:0000256" key="3">
    <source>
        <dbReference type="HAMAP-Rule" id="MF_01151"/>
    </source>
</evidence>
<feature type="compositionally biased region" description="Acidic residues" evidence="7">
    <location>
        <begin position="60"/>
        <end position="100"/>
    </location>
</feature>
<evidence type="ECO:0000313" key="9">
    <source>
        <dbReference type="Proteomes" id="UP000662973"/>
    </source>
</evidence>
<evidence type="ECO:0000256" key="7">
    <source>
        <dbReference type="SAM" id="MobiDB-lite"/>
    </source>
</evidence>
<name>A0A897NFF3_9EURY</name>
<dbReference type="Gene3D" id="3.90.20.20">
    <property type="match status" value="1"/>
</dbReference>
<dbReference type="InterPro" id="IPR000740">
    <property type="entry name" value="GrpE"/>
</dbReference>
<comment type="function">
    <text evidence="3 4">Participates actively in the response to hyperosmotic and heat shock by preventing the aggregation of stress-denatured proteins, in association with DnaK and GrpE. It is the nucleotide exchange factor for DnaK and may function as a thermosensor. Unfolded proteins bind initially to DnaJ; upon interaction with the DnaJ-bound protein, DnaK hydrolyzes its bound ATP, resulting in the formation of a stable complex. GrpE releases ADP from DnaK; ATP binding to DnaK triggers the release of the substrate protein, thus completing the reaction cycle. Several rounds of ATP-dependent interactions between DnaJ, DnaK and GrpE are required for fully efficient folding.</text>
</comment>
<dbReference type="GO" id="GO:0051082">
    <property type="term" value="F:unfolded protein binding"/>
    <property type="evidence" value="ECO:0007669"/>
    <property type="project" value="TreeGrafter"/>
</dbReference>
<evidence type="ECO:0000256" key="4">
    <source>
        <dbReference type="RuleBase" id="RU000639"/>
    </source>
</evidence>
<reference evidence="8 9" key="1">
    <citation type="submission" date="2020-11" db="EMBL/GenBank/DDBJ databases">
        <title>Carbohydrate-dependent, anaerobic sulfur respiration: A novel catabolism in halophilic archaea.</title>
        <authorList>
            <person name="Sorokin D.Y."/>
            <person name="Messina E."/>
            <person name="Smedile F."/>
            <person name="La Cono V."/>
            <person name="Hallsworth J.E."/>
            <person name="Yakimov M.M."/>
        </authorList>
    </citation>
    <scope>NUCLEOTIDE SEQUENCE [LARGE SCALE GENOMIC DNA]</scope>
    <source>
        <strain evidence="8 9">HSR12-2</strain>
    </source>
</reference>
<dbReference type="GO" id="GO:0000774">
    <property type="term" value="F:adenyl-nucleotide exchange factor activity"/>
    <property type="evidence" value="ECO:0007669"/>
    <property type="project" value="InterPro"/>
</dbReference>
<comment type="subunit">
    <text evidence="3">Homodimer.</text>
</comment>
<dbReference type="GO" id="GO:0042803">
    <property type="term" value="F:protein homodimerization activity"/>
    <property type="evidence" value="ECO:0007669"/>
    <property type="project" value="InterPro"/>
</dbReference>
<evidence type="ECO:0000256" key="6">
    <source>
        <dbReference type="SAM" id="Coils"/>
    </source>
</evidence>
<comment type="subcellular location">
    <subcellularLocation>
        <location evidence="3">Cytoplasm</location>
    </subcellularLocation>
</comment>
<feature type="coiled-coil region" evidence="6">
    <location>
        <begin position="121"/>
        <end position="199"/>
    </location>
</feature>
<dbReference type="PRINTS" id="PR00773">
    <property type="entry name" value="GRPEPROTEIN"/>
</dbReference>
<dbReference type="KEGG" id="hds:HSR122_2270"/>
<keyword evidence="3" id="KW-0963">Cytoplasm</keyword>
<dbReference type="GO" id="GO:0006457">
    <property type="term" value="P:protein folding"/>
    <property type="evidence" value="ECO:0007669"/>
    <property type="project" value="InterPro"/>
</dbReference>
<dbReference type="InterPro" id="IPR009012">
    <property type="entry name" value="GrpE_head"/>
</dbReference>
<protein>
    <recommendedName>
        <fullName evidence="3 4">Protein GrpE</fullName>
    </recommendedName>
    <alternativeName>
        <fullName evidence="3">HSP-70 cofactor</fullName>
    </alternativeName>
</protein>
<evidence type="ECO:0000256" key="1">
    <source>
        <dbReference type="ARBA" id="ARBA00009054"/>
    </source>
</evidence>
<sequence>MLLPPYRLCPYMTDQEGMSDGDVAERDDERSEGDDSVATESDPNGETAPAGDGSEAADSGADDGVSDDETPEEIDDSEDGGSDDDVGLEGTESEVEDDLDVAEELVEHVESSDPEAIADEIASLRFEVEALEAERDDYEEEVESLRSRLKRKQADFENYKKRMQKRREEEKARATEDLVTRLLDVRDNLKRALEQDEDADIRDGIETTLKQFDRVLEDENVESIEPERGDEVDPERHEVLVRMDSDQPEGTIADVHRPGYEMGGKVIRTAQVAVSDGDE</sequence>
<dbReference type="GO" id="GO:0051087">
    <property type="term" value="F:protein-folding chaperone binding"/>
    <property type="evidence" value="ECO:0007669"/>
    <property type="project" value="InterPro"/>
</dbReference>
<dbReference type="GO" id="GO:0005737">
    <property type="term" value="C:cytoplasm"/>
    <property type="evidence" value="ECO:0007669"/>
    <property type="project" value="UniProtKB-SubCell"/>
</dbReference>
<dbReference type="Proteomes" id="UP000662973">
    <property type="component" value="Chromosome"/>
</dbReference>
<keyword evidence="6" id="KW-0175">Coiled coil</keyword>
<dbReference type="Pfam" id="PF01025">
    <property type="entry name" value="GrpE"/>
    <property type="match status" value="1"/>
</dbReference>
<dbReference type="AlphaFoldDB" id="A0A897NFF3"/>
<feature type="compositionally biased region" description="Low complexity" evidence="7">
    <location>
        <begin position="50"/>
        <end position="59"/>
    </location>
</feature>
<dbReference type="EMBL" id="CP064788">
    <property type="protein sequence ID" value="QSG09649.1"/>
    <property type="molecule type" value="Genomic_DNA"/>
</dbReference>
<dbReference type="SUPFAM" id="SSF58014">
    <property type="entry name" value="Coiled-coil domain of nucleotide exchange factor GrpE"/>
    <property type="match status" value="1"/>
</dbReference>
<dbReference type="Gene3D" id="2.30.22.10">
    <property type="entry name" value="Head domain of nucleotide exchange factor GrpE"/>
    <property type="match status" value="1"/>
</dbReference>